<dbReference type="InterPro" id="IPR036412">
    <property type="entry name" value="HAD-like_sf"/>
</dbReference>
<comment type="caution">
    <text evidence="5">The sequence shown here is derived from an EMBL/GenBank/DDBJ whole genome shotgun (WGS) entry which is preliminary data.</text>
</comment>
<dbReference type="InterPro" id="IPR051600">
    <property type="entry name" value="Beta-PGM-like"/>
</dbReference>
<comment type="cofactor">
    <cofactor evidence="1">
        <name>Mg(2+)</name>
        <dbReference type="ChEBI" id="CHEBI:18420"/>
    </cofactor>
</comment>
<dbReference type="Gene3D" id="1.10.150.240">
    <property type="entry name" value="Putative phosphatase, domain 2"/>
    <property type="match status" value="1"/>
</dbReference>
<dbReference type="InterPro" id="IPR023214">
    <property type="entry name" value="HAD_sf"/>
</dbReference>
<keyword evidence="3" id="KW-0479">Metal-binding</keyword>
<evidence type="ECO:0000256" key="4">
    <source>
        <dbReference type="ARBA" id="ARBA00022842"/>
    </source>
</evidence>
<gene>
    <name evidence="5" type="ORF">DCF15_05500</name>
</gene>
<evidence type="ECO:0000313" key="6">
    <source>
        <dbReference type="Proteomes" id="UP000249794"/>
    </source>
</evidence>
<evidence type="ECO:0000256" key="2">
    <source>
        <dbReference type="ARBA" id="ARBA00006171"/>
    </source>
</evidence>
<dbReference type="SUPFAM" id="SSF56784">
    <property type="entry name" value="HAD-like"/>
    <property type="match status" value="1"/>
</dbReference>
<dbReference type="AlphaFoldDB" id="A0A2W4XV64"/>
<dbReference type="PANTHER" id="PTHR46193:SF21">
    <property type="entry name" value="SLL1138 PROTEIN"/>
    <property type="match status" value="1"/>
</dbReference>
<dbReference type="InterPro" id="IPR041492">
    <property type="entry name" value="HAD_2"/>
</dbReference>
<dbReference type="PANTHER" id="PTHR46193">
    <property type="entry name" value="6-PHOSPHOGLUCONATE PHOSPHATASE"/>
    <property type="match status" value="1"/>
</dbReference>
<dbReference type="EMBL" id="QBMP01000036">
    <property type="protein sequence ID" value="PZO58339.1"/>
    <property type="molecule type" value="Genomic_DNA"/>
</dbReference>
<dbReference type="GO" id="GO:0003824">
    <property type="term" value="F:catalytic activity"/>
    <property type="evidence" value="ECO:0007669"/>
    <property type="project" value="UniProtKB-ARBA"/>
</dbReference>
<dbReference type="InterPro" id="IPR006439">
    <property type="entry name" value="HAD-SF_hydro_IA"/>
</dbReference>
<comment type="similarity">
    <text evidence="2">Belongs to the HAD-like hydrolase superfamily. CbbY/CbbZ/Gph/YieH family.</text>
</comment>
<sequence>MVLKAALFSFNGIVINDEDIRQTLSEPILLAENLRPDRDDYMAVCLGRSDRACLKALLAQRGRAVSDAILTKLLNQESAVYQAWLESLDKLPIYPGLEDLIFRCRTNQIQMAVVTGVERSQVINALDRADLSQHFGVVIAGDQLSAAASKPAPDSYFQAIDQLNQAHPELKLTAAECIAIEDTFVGIEAAKNAGIPVVGVAHTYPNHMLQRRATWVVDYLREINFDWIGEKFGGTVGSPISDSSPDAEDPLNSTVI</sequence>
<dbReference type="Pfam" id="PF13419">
    <property type="entry name" value="HAD_2"/>
    <property type="match status" value="1"/>
</dbReference>
<reference evidence="5 6" key="2">
    <citation type="submission" date="2018-06" db="EMBL/GenBank/DDBJ databases">
        <title>Metagenomic assembly of (sub)arctic Cyanobacteria and their associated microbiome from non-axenic cultures.</title>
        <authorList>
            <person name="Baurain D."/>
        </authorList>
    </citation>
    <scope>NUCLEOTIDE SEQUENCE [LARGE SCALE GENOMIC DNA]</scope>
    <source>
        <strain evidence="5">ULC027bin1</strain>
    </source>
</reference>
<dbReference type="CDD" id="cd07505">
    <property type="entry name" value="HAD_BPGM-like"/>
    <property type="match status" value="1"/>
</dbReference>
<dbReference type="Proteomes" id="UP000249794">
    <property type="component" value="Unassembled WGS sequence"/>
</dbReference>
<name>A0A2W4XV64_9CYAN</name>
<dbReference type="NCBIfam" id="TIGR01509">
    <property type="entry name" value="HAD-SF-IA-v3"/>
    <property type="match status" value="1"/>
</dbReference>
<accession>A0A2W4XV64</accession>
<organism evidence="5 6">
    <name type="scientific">Phormidesmis priestleyi</name>
    <dbReference type="NCBI Taxonomy" id="268141"/>
    <lineage>
        <taxon>Bacteria</taxon>
        <taxon>Bacillati</taxon>
        <taxon>Cyanobacteriota</taxon>
        <taxon>Cyanophyceae</taxon>
        <taxon>Leptolyngbyales</taxon>
        <taxon>Leptolyngbyaceae</taxon>
        <taxon>Phormidesmis</taxon>
    </lineage>
</organism>
<dbReference type="InterPro" id="IPR023198">
    <property type="entry name" value="PGP-like_dom2"/>
</dbReference>
<dbReference type="GO" id="GO:0046872">
    <property type="term" value="F:metal ion binding"/>
    <property type="evidence" value="ECO:0007669"/>
    <property type="project" value="UniProtKB-KW"/>
</dbReference>
<evidence type="ECO:0000313" key="5">
    <source>
        <dbReference type="EMBL" id="PZO58339.1"/>
    </source>
</evidence>
<dbReference type="Gene3D" id="3.40.50.1000">
    <property type="entry name" value="HAD superfamily/HAD-like"/>
    <property type="match status" value="1"/>
</dbReference>
<protein>
    <submittedName>
        <fullName evidence="5">HAD family phosphatase</fullName>
    </submittedName>
</protein>
<keyword evidence="4" id="KW-0460">Magnesium</keyword>
<reference evidence="6" key="1">
    <citation type="submission" date="2018-04" db="EMBL/GenBank/DDBJ databases">
        <authorList>
            <person name="Cornet L."/>
        </authorList>
    </citation>
    <scope>NUCLEOTIDE SEQUENCE [LARGE SCALE GENOMIC DNA]</scope>
</reference>
<proteinExistence type="inferred from homology"/>
<evidence type="ECO:0000256" key="3">
    <source>
        <dbReference type="ARBA" id="ARBA00022723"/>
    </source>
</evidence>
<evidence type="ECO:0000256" key="1">
    <source>
        <dbReference type="ARBA" id="ARBA00001946"/>
    </source>
</evidence>